<accession>A0ABR1EN19</accession>
<feature type="region of interest" description="Disordered" evidence="1">
    <location>
        <begin position="71"/>
        <end position="114"/>
    </location>
</feature>
<feature type="compositionally biased region" description="Basic residues" evidence="1">
    <location>
        <begin position="84"/>
        <end position="106"/>
    </location>
</feature>
<dbReference type="EMBL" id="JAVFWL010000006">
    <property type="protein sequence ID" value="KAK6763953.1"/>
    <property type="molecule type" value="Genomic_DNA"/>
</dbReference>
<evidence type="ECO:0000313" key="3">
    <source>
        <dbReference type="Proteomes" id="UP001303046"/>
    </source>
</evidence>
<reference evidence="2 3" key="1">
    <citation type="submission" date="2023-08" db="EMBL/GenBank/DDBJ databases">
        <title>A Necator americanus chromosomal reference genome.</title>
        <authorList>
            <person name="Ilik V."/>
            <person name="Petrzelkova K.J."/>
            <person name="Pardy F."/>
            <person name="Fuh T."/>
            <person name="Niatou-Singa F.S."/>
            <person name="Gouil Q."/>
            <person name="Baker L."/>
            <person name="Ritchie M.E."/>
            <person name="Jex A.R."/>
            <person name="Gazzola D."/>
            <person name="Li H."/>
            <person name="Toshio Fujiwara R."/>
            <person name="Zhan B."/>
            <person name="Aroian R.V."/>
            <person name="Pafco B."/>
            <person name="Schwarz E.M."/>
        </authorList>
    </citation>
    <scope>NUCLEOTIDE SEQUENCE [LARGE SCALE GENOMIC DNA]</scope>
    <source>
        <strain evidence="2 3">Aroian</strain>
        <tissue evidence="2">Whole animal</tissue>
    </source>
</reference>
<proteinExistence type="predicted"/>
<comment type="caution">
    <text evidence="2">The sequence shown here is derived from an EMBL/GenBank/DDBJ whole genome shotgun (WGS) entry which is preliminary data.</text>
</comment>
<protein>
    <submittedName>
        <fullName evidence="2">Uncharacterized protein</fullName>
    </submittedName>
</protein>
<evidence type="ECO:0000313" key="2">
    <source>
        <dbReference type="EMBL" id="KAK6763953.1"/>
    </source>
</evidence>
<keyword evidence="3" id="KW-1185">Reference proteome</keyword>
<gene>
    <name evidence="2" type="primary">Necator_chrX.g24497</name>
    <name evidence="2" type="ORF">RB195_024332</name>
</gene>
<name>A0ABR1EN19_NECAM</name>
<sequence>MKREKISMFTKRSLKTIIDWDLFASLDGFGDDTFMDNIDDKYDLLVEHLHDYTRQAKSFKTPKIRLSPVTLEPIRQRGAARPVGQRKHGHVRARKALQRSHKRRREREKSRLVG</sequence>
<dbReference type="Proteomes" id="UP001303046">
    <property type="component" value="Unassembled WGS sequence"/>
</dbReference>
<evidence type="ECO:0000256" key="1">
    <source>
        <dbReference type="SAM" id="MobiDB-lite"/>
    </source>
</evidence>
<organism evidence="2 3">
    <name type="scientific">Necator americanus</name>
    <name type="common">Human hookworm</name>
    <dbReference type="NCBI Taxonomy" id="51031"/>
    <lineage>
        <taxon>Eukaryota</taxon>
        <taxon>Metazoa</taxon>
        <taxon>Ecdysozoa</taxon>
        <taxon>Nematoda</taxon>
        <taxon>Chromadorea</taxon>
        <taxon>Rhabditida</taxon>
        <taxon>Rhabditina</taxon>
        <taxon>Rhabditomorpha</taxon>
        <taxon>Strongyloidea</taxon>
        <taxon>Ancylostomatidae</taxon>
        <taxon>Bunostominae</taxon>
        <taxon>Necator</taxon>
    </lineage>
</organism>